<dbReference type="EMBL" id="JAANYQ010000010">
    <property type="protein sequence ID" value="KAF4122175.1"/>
    <property type="molecule type" value="Genomic_DNA"/>
</dbReference>
<proteinExistence type="inferred from homology"/>
<dbReference type="AlphaFoldDB" id="A0A9P4YSW5"/>
<dbReference type="OrthoDB" id="10017208at2759"/>
<organism evidence="9 10">
    <name type="scientific">Geosmithia morbida</name>
    <dbReference type="NCBI Taxonomy" id="1094350"/>
    <lineage>
        <taxon>Eukaryota</taxon>
        <taxon>Fungi</taxon>
        <taxon>Dikarya</taxon>
        <taxon>Ascomycota</taxon>
        <taxon>Pezizomycotina</taxon>
        <taxon>Sordariomycetes</taxon>
        <taxon>Hypocreomycetidae</taxon>
        <taxon>Hypocreales</taxon>
        <taxon>Bionectriaceae</taxon>
        <taxon>Geosmithia</taxon>
    </lineage>
</organism>
<comment type="subcellular location">
    <subcellularLocation>
        <location evidence="1">Membrane</location>
        <topology evidence="1">Multi-pass membrane protein</topology>
    </subcellularLocation>
</comment>
<evidence type="ECO:0000256" key="7">
    <source>
        <dbReference type="SAM" id="Phobius"/>
    </source>
</evidence>
<dbReference type="GeneID" id="55973991"/>
<name>A0A9P4YSW5_9HYPO</name>
<sequence length="377" mass="41925">MAILFLFRAAVNSLLTMSDVVPGMEYDASRADESNLPRILGIITAFHVLALTTVMLRVYVRIKLIRSLGRDDWTMAASAFCAFGGWIIFVYQATQGLGRHSWALSQRQSSNIDAGTFWMSIISSSAGICLLKVSIALNLMRMSPNKWYSWTLWASIAFVSAYSIMGVFTFLLHCHPMRAHWDTSVQGKCYPPSLFIFFAVLNSSFNIFTDVLFATYPIPIIWTLQMKRKTRLYLIGVLSLGYCDSWITFWAGLQINIGITTACTPSLKPLVSNVLKLSSYQRSTDAYGSRSRGATNNGTGQSRSRSVYRDQYTLEEIDSKDSDEIHLGRSTPHHTAMVMGPSSIDDSNSDDRALSDGSASRHPPSKGIVRTTEVIVS</sequence>
<feature type="transmembrane region" description="Helical" evidence="7">
    <location>
        <begin position="147"/>
        <end position="173"/>
    </location>
</feature>
<feature type="transmembrane region" description="Helical" evidence="7">
    <location>
        <begin position="114"/>
        <end position="135"/>
    </location>
</feature>
<protein>
    <recommendedName>
        <fullName evidence="8">Rhodopsin domain-containing protein</fullName>
    </recommendedName>
</protein>
<feature type="transmembrane region" description="Helical" evidence="7">
    <location>
        <begin position="72"/>
        <end position="94"/>
    </location>
</feature>
<feature type="region of interest" description="Disordered" evidence="6">
    <location>
        <begin position="319"/>
        <end position="377"/>
    </location>
</feature>
<feature type="transmembrane region" description="Helical" evidence="7">
    <location>
        <begin position="39"/>
        <end position="60"/>
    </location>
</feature>
<comment type="caution">
    <text evidence="9">The sequence shown here is derived from an EMBL/GenBank/DDBJ whole genome shotgun (WGS) entry which is preliminary data.</text>
</comment>
<reference evidence="9" key="1">
    <citation type="submission" date="2020-03" db="EMBL/GenBank/DDBJ databases">
        <title>Site-based positive gene gene selection in Geosmithia morbida across the United States reveals a broad range of putative effectors and factors for local host and environmental adapation.</title>
        <authorList>
            <person name="Onufrak A."/>
            <person name="Murdoch R.W."/>
            <person name="Gazis R."/>
            <person name="Huff M."/>
            <person name="Staton M."/>
            <person name="Klingeman W."/>
            <person name="Hadziabdic D."/>
        </authorList>
    </citation>
    <scope>NUCLEOTIDE SEQUENCE</scope>
    <source>
        <strain evidence="9">1262</strain>
    </source>
</reference>
<accession>A0A9P4YSW5</accession>
<evidence type="ECO:0000256" key="4">
    <source>
        <dbReference type="ARBA" id="ARBA00023136"/>
    </source>
</evidence>
<feature type="region of interest" description="Disordered" evidence="6">
    <location>
        <begin position="286"/>
        <end position="306"/>
    </location>
</feature>
<feature type="compositionally biased region" description="Polar residues" evidence="6">
    <location>
        <begin position="286"/>
        <end position="305"/>
    </location>
</feature>
<evidence type="ECO:0000256" key="6">
    <source>
        <dbReference type="SAM" id="MobiDB-lite"/>
    </source>
</evidence>
<gene>
    <name evidence="9" type="ORF">GMORB2_7768</name>
</gene>
<evidence type="ECO:0000259" key="8">
    <source>
        <dbReference type="Pfam" id="PF20684"/>
    </source>
</evidence>
<dbReference type="InterPro" id="IPR049326">
    <property type="entry name" value="Rhodopsin_dom_fungi"/>
</dbReference>
<evidence type="ECO:0000313" key="9">
    <source>
        <dbReference type="EMBL" id="KAF4122175.1"/>
    </source>
</evidence>
<evidence type="ECO:0000256" key="1">
    <source>
        <dbReference type="ARBA" id="ARBA00004141"/>
    </source>
</evidence>
<feature type="transmembrane region" description="Helical" evidence="7">
    <location>
        <begin position="193"/>
        <end position="220"/>
    </location>
</feature>
<dbReference type="PANTHER" id="PTHR33048:SF167">
    <property type="entry name" value="INTEGRAL MEMBRANE PROTEIN"/>
    <property type="match status" value="1"/>
</dbReference>
<keyword evidence="2 7" id="KW-0812">Transmembrane</keyword>
<dbReference type="PANTHER" id="PTHR33048">
    <property type="entry name" value="PTH11-LIKE INTEGRAL MEMBRANE PROTEIN (AFU_ORTHOLOGUE AFUA_5G11245)"/>
    <property type="match status" value="1"/>
</dbReference>
<dbReference type="GO" id="GO:0016020">
    <property type="term" value="C:membrane"/>
    <property type="evidence" value="ECO:0007669"/>
    <property type="project" value="UniProtKB-SubCell"/>
</dbReference>
<evidence type="ECO:0000256" key="2">
    <source>
        <dbReference type="ARBA" id="ARBA00022692"/>
    </source>
</evidence>
<evidence type="ECO:0000256" key="3">
    <source>
        <dbReference type="ARBA" id="ARBA00022989"/>
    </source>
</evidence>
<dbReference type="Pfam" id="PF20684">
    <property type="entry name" value="Fung_rhodopsin"/>
    <property type="match status" value="1"/>
</dbReference>
<keyword evidence="4 7" id="KW-0472">Membrane</keyword>
<comment type="similarity">
    <text evidence="5">Belongs to the SAT4 family.</text>
</comment>
<feature type="domain" description="Rhodopsin" evidence="8">
    <location>
        <begin position="56"/>
        <end position="243"/>
    </location>
</feature>
<dbReference type="InterPro" id="IPR052337">
    <property type="entry name" value="SAT4-like"/>
</dbReference>
<dbReference type="RefSeq" id="XP_035320827.1">
    <property type="nucleotide sequence ID" value="XM_035469733.1"/>
</dbReference>
<keyword evidence="3 7" id="KW-1133">Transmembrane helix</keyword>
<keyword evidence="10" id="KW-1185">Reference proteome</keyword>
<feature type="transmembrane region" description="Helical" evidence="7">
    <location>
        <begin position="232"/>
        <end position="253"/>
    </location>
</feature>
<evidence type="ECO:0000256" key="5">
    <source>
        <dbReference type="ARBA" id="ARBA00038359"/>
    </source>
</evidence>
<evidence type="ECO:0000313" key="10">
    <source>
        <dbReference type="Proteomes" id="UP000749293"/>
    </source>
</evidence>
<dbReference type="Proteomes" id="UP000749293">
    <property type="component" value="Unassembled WGS sequence"/>
</dbReference>